<dbReference type="PANTHER" id="PTHR43713">
    <property type="entry name" value="GLUTAMATE-1-SEMIALDEHYDE 2,1-AMINOMUTASE"/>
    <property type="match status" value="1"/>
</dbReference>
<comment type="cofactor">
    <cofactor evidence="1">
        <name>pyridoxal 5'-phosphate</name>
        <dbReference type="ChEBI" id="CHEBI:597326"/>
    </cofactor>
</comment>
<dbReference type="GO" id="GO:0030170">
    <property type="term" value="F:pyridoxal phosphate binding"/>
    <property type="evidence" value="ECO:0007669"/>
    <property type="project" value="InterPro"/>
</dbReference>
<evidence type="ECO:0000313" key="3">
    <source>
        <dbReference type="EMBL" id="SVA19788.1"/>
    </source>
</evidence>
<proteinExistence type="predicted"/>
<dbReference type="InterPro" id="IPR015422">
    <property type="entry name" value="PyrdxlP-dep_Trfase_small"/>
</dbReference>
<dbReference type="InterPro" id="IPR015424">
    <property type="entry name" value="PyrdxlP-dep_Trfase"/>
</dbReference>
<evidence type="ECO:0008006" key="4">
    <source>
        <dbReference type="Google" id="ProtNLM"/>
    </source>
</evidence>
<dbReference type="AlphaFoldDB" id="A0A381TWE0"/>
<dbReference type="GO" id="GO:0008483">
    <property type="term" value="F:transaminase activity"/>
    <property type="evidence" value="ECO:0007669"/>
    <property type="project" value="InterPro"/>
</dbReference>
<dbReference type="Gene3D" id="3.90.1150.10">
    <property type="entry name" value="Aspartate Aminotransferase, domain 1"/>
    <property type="match status" value="1"/>
</dbReference>
<dbReference type="PANTHER" id="PTHR43713:SF3">
    <property type="entry name" value="GLUTAMATE-1-SEMIALDEHYDE 2,1-AMINOMUTASE 1, CHLOROPLASTIC-RELATED"/>
    <property type="match status" value="1"/>
</dbReference>
<dbReference type="SUPFAM" id="SSF53383">
    <property type="entry name" value="PLP-dependent transferases"/>
    <property type="match status" value="1"/>
</dbReference>
<keyword evidence="2" id="KW-0663">Pyridoxal phosphate</keyword>
<dbReference type="EMBL" id="UINC01005204">
    <property type="protein sequence ID" value="SVA19788.1"/>
    <property type="molecule type" value="Genomic_DNA"/>
</dbReference>
<protein>
    <recommendedName>
        <fullName evidence="4">Glutamate-1-semialdehyde 2,1-aminomutase</fullName>
    </recommendedName>
</protein>
<reference evidence="3" key="1">
    <citation type="submission" date="2018-05" db="EMBL/GenBank/DDBJ databases">
        <authorList>
            <person name="Lanie J.A."/>
            <person name="Ng W.-L."/>
            <person name="Kazmierczak K.M."/>
            <person name="Andrzejewski T.M."/>
            <person name="Davidsen T.M."/>
            <person name="Wayne K.J."/>
            <person name="Tettelin H."/>
            <person name="Glass J.I."/>
            <person name="Rusch D."/>
            <person name="Podicherti R."/>
            <person name="Tsui H.-C.T."/>
            <person name="Winkler M.E."/>
        </authorList>
    </citation>
    <scope>NUCLEOTIDE SEQUENCE</scope>
</reference>
<evidence type="ECO:0000256" key="2">
    <source>
        <dbReference type="ARBA" id="ARBA00022898"/>
    </source>
</evidence>
<name>A0A381TWE0_9ZZZZ</name>
<dbReference type="InterPro" id="IPR015421">
    <property type="entry name" value="PyrdxlP-dep_Trfase_major"/>
</dbReference>
<organism evidence="3">
    <name type="scientific">marine metagenome</name>
    <dbReference type="NCBI Taxonomy" id="408172"/>
    <lineage>
        <taxon>unclassified sequences</taxon>
        <taxon>metagenomes</taxon>
        <taxon>ecological metagenomes</taxon>
    </lineage>
</organism>
<dbReference type="Pfam" id="PF00202">
    <property type="entry name" value="Aminotran_3"/>
    <property type="match status" value="1"/>
</dbReference>
<evidence type="ECO:0000256" key="1">
    <source>
        <dbReference type="ARBA" id="ARBA00001933"/>
    </source>
</evidence>
<dbReference type="InterPro" id="IPR005814">
    <property type="entry name" value="Aminotrans_3"/>
</dbReference>
<sequence length="272" mass="29618">MLPQPEPMSQGVADNSESGLIILPWNNFEAIKTVFEERGDEIAAVITEPIMCNTNCIMPKPGYLEHLKESCDRNDSLLIFDEVITGFRVNSGGAQSFFGITPHLATFAKAAAGGFPVSILTGSKEIMSLIGAGTVMHGGTLNANVMSMAATKSSMEHLSDKEIQTNKKLNDLGQRLMKGLQDINSRLEAGMLIQGPGSVFAVSFTDGKEVFDYRSHVENSDPDRYAVFVSEMMKRGIRINSRGIWFLSESHTDMDIESTLSAASEVLQSMAL</sequence>
<accession>A0A381TWE0</accession>
<dbReference type="Gene3D" id="3.40.640.10">
    <property type="entry name" value="Type I PLP-dependent aspartate aminotransferase-like (Major domain)"/>
    <property type="match status" value="1"/>
</dbReference>
<gene>
    <name evidence="3" type="ORF">METZ01_LOCUS72642</name>
</gene>